<dbReference type="Gene3D" id="3.40.1390.30">
    <property type="entry name" value="NIF3 (NGG1p interacting factor 3)-like"/>
    <property type="match status" value="1"/>
</dbReference>
<dbReference type="PANTHER" id="PTHR13799">
    <property type="entry name" value="NGG1 INTERACTING FACTOR 3"/>
    <property type="match status" value="1"/>
</dbReference>
<gene>
    <name evidence="7" type="ORF">MASS_1890</name>
</gene>
<dbReference type="FunFam" id="3.40.1390.30:FF:000001">
    <property type="entry name" value="GTP cyclohydrolase 1 type 2"/>
    <property type="match status" value="1"/>
</dbReference>
<comment type="subunit">
    <text evidence="2">Homohexamer.</text>
</comment>
<dbReference type="PANTHER" id="PTHR13799:SF14">
    <property type="entry name" value="GTP CYCLOHYDROLASE 1 TYPE 2 HOMOLOG"/>
    <property type="match status" value="1"/>
</dbReference>
<keyword evidence="4 5" id="KW-0479">Metal-binding</keyword>
<accession>A0AB33A9P1</accession>
<dbReference type="InterPro" id="IPR017221">
    <property type="entry name" value="DUF34/NIF3_bac"/>
</dbReference>
<dbReference type="Proteomes" id="UP000013961">
    <property type="component" value="Chromosome"/>
</dbReference>
<organism evidence="7 8">
    <name type="scientific">Mycobacteroides abscessus subsp. bolletii 50594</name>
    <dbReference type="NCBI Taxonomy" id="1303024"/>
    <lineage>
        <taxon>Bacteria</taxon>
        <taxon>Bacillati</taxon>
        <taxon>Actinomycetota</taxon>
        <taxon>Actinomycetes</taxon>
        <taxon>Mycobacteriales</taxon>
        <taxon>Mycobacteriaceae</taxon>
        <taxon>Mycobacteroides</taxon>
        <taxon>Mycobacteroides abscessus</taxon>
    </lineage>
</organism>
<dbReference type="KEGG" id="mabb:MASS_1890"/>
<sequence length="392" mass="40616">MAGAGASDEGDLVVGVRLADIIGVLDAAYPPALAESWDSVGLVCGDPDQQIDTVTVAVDATAAVVDEMDGPGAHLLLAHHPLLLRGVDTVAASTPKGALVHRLIRAGGALFTAHTNADSASPGVSDALAQALGLTVTSVLAPRFTDYDKWVVFVPTESVHAVRRAMFEAGAGHIGAYSDCSWSVTGTGQFRPLAGSDPAVGEHGVVEQVVEDRVEMVAPSRLRCELFAAIQAAHPYEVPAIDVLPMAPAPSGTGLGRIGALPTQETLRDFVSRVRGALPETVWGARAAGDPDELIQTVAVCGGAGDSLLGAAVKSGADVYVTADLRHHPADEHARTSSVALVDVAHWASEFPWCAQAARVLDTAFGENLSTRISPVRTDPWTLGGSEKEEKA</sequence>
<dbReference type="SUPFAM" id="SSF102705">
    <property type="entry name" value="NIF3 (NGG1p interacting factor 3)-like"/>
    <property type="match status" value="1"/>
</dbReference>
<feature type="binding site" evidence="6">
    <location>
        <position position="118"/>
    </location>
    <ligand>
        <name>a divalent metal cation</name>
        <dbReference type="ChEBI" id="CHEBI:60240"/>
        <label>1</label>
    </ligand>
</feature>
<dbReference type="EMBL" id="CP004374">
    <property type="protein sequence ID" value="AGM28492.1"/>
    <property type="molecule type" value="Genomic_DNA"/>
</dbReference>
<dbReference type="PIRSF" id="PIRSF037489">
    <property type="entry name" value="UCP037489_NIF3_YqfO"/>
    <property type="match status" value="1"/>
</dbReference>
<proteinExistence type="inferred from homology"/>
<dbReference type="InterPro" id="IPR002678">
    <property type="entry name" value="DUF34/NIF3"/>
</dbReference>
<dbReference type="InterPro" id="IPR015867">
    <property type="entry name" value="N-reg_PII/ATP_PRibTrfase_C"/>
</dbReference>
<dbReference type="AlphaFoldDB" id="A0AB33A9P1"/>
<evidence type="ECO:0000256" key="6">
    <source>
        <dbReference type="PIRSR" id="PIRSR602678-1"/>
    </source>
</evidence>
<dbReference type="NCBIfam" id="TIGR00486">
    <property type="entry name" value="YbgI_SA1388"/>
    <property type="match status" value="1"/>
</dbReference>
<dbReference type="GO" id="GO:0005737">
    <property type="term" value="C:cytoplasm"/>
    <property type="evidence" value="ECO:0007669"/>
    <property type="project" value="TreeGrafter"/>
</dbReference>
<feature type="binding site" evidence="6">
    <location>
        <position position="350"/>
    </location>
    <ligand>
        <name>a divalent metal cation</name>
        <dbReference type="ChEBI" id="CHEBI:60240"/>
        <label>1</label>
    </ligand>
</feature>
<dbReference type="Gene3D" id="3.30.70.120">
    <property type="match status" value="1"/>
</dbReference>
<feature type="binding site" evidence="6">
    <location>
        <position position="80"/>
    </location>
    <ligand>
        <name>a divalent metal cation</name>
        <dbReference type="ChEBI" id="CHEBI:60240"/>
        <label>1</label>
    </ligand>
</feature>
<evidence type="ECO:0000313" key="7">
    <source>
        <dbReference type="EMBL" id="AGM28492.1"/>
    </source>
</evidence>
<evidence type="ECO:0000256" key="1">
    <source>
        <dbReference type="ARBA" id="ARBA00006964"/>
    </source>
</evidence>
<evidence type="ECO:0000256" key="2">
    <source>
        <dbReference type="ARBA" id="ARBA00011643"/>
    </source>
</evidence>
<evidence type="ECO:0000313" key="8">
    <source>
        <dbReference type="Proteomes" id="UP000013961"/>
    </source>
</evidence>
<feature type="binding site" evidence="6">
    <location>
        <position position="79"/>
    </location>
    <ligand>
        <name>a divalent metal cation</name>
        <dbReference type="ChEBI" id="CHEBI:60240"/>
        <label>1</label>
    </ligand>
</feature>
<evidence type="ECO:0000256" key="3">
    <source>
        <dbReference type="ARBA" id="ARBA00022112"/>
    </source>
</evidence>
<dbReference type="GO" id="GO:0046872">
    <property type="term" value="F:metal ion binding"/>
    <property type="evidence" value="ECO:0007669"/>
    <property type="project" value="UniProtKB-UniRule"/>
</dbReference>
<comment type="similarity">
    <text evidence="1 5">Belongs to the GTP cyclohydrolase I type 2/NIF3 family.</text>
</comment>
<protein>
    <recommendedName>
        <fullName evidence="3 5">GTP cyclohydrolase 1 type 2 homolog</fullName>
    </recommendedName>
</protein>
<dbReference type="Pfam" id="PF01784">
    <property type="entry name" value="DUF34_NIF3"/>
    <property type="match status" value="1"/>
</dbReference>
<evidence type="ECO:0000256" key="4">
    <source>
        <dbReference type="ARBA" id="ARBA00022723"/>
    </source>
</evidence>
<feature type="binding site" evidence="6">
    <location>
        <position position="346"/>
    </location>
    <ligand>
        <name>a divalent metal cation</name>
        <dbReference type="ChEBI" id="CHEBI:60240"/>
        <label>1</label>
    </ligand>
</feature>
<evidence type="ECO:0000256" key="5">
    <source>
        <dbReference type="PIRNR" id="PIRNR037489"/>
    </source>
</evidence>
<dbReference type="InterPro" id="IPR036069">
    <property type="entry name" value="DUF34/NIF3_sf"/>
</dbReference>
<name>A0AB33A9P1_9MYCO</name>
<reference evidence="7 8" key="1">
    <citation type="journal article" date="2013" name="Genome Announc.">
        <title>Complete Genome Sequence of Mycobacterium massiliense Clinical Strain Asan 50594, Belonging to the Type II Genotype.</title>
        <authorList>
            <person name="Kim B.J."/>
            <person name="Kim B.R."/>
            <person name="Hong S.H."/>
            <person name="Seok S.H."/>
            <person name="Kook Y.H."/>
            <person name="Kim B.J."/>
        </authorList>
    </citation>
    <scope>NUCLEOTIDE SEQUENCE [LARGE SCALE GENOMIC DNA]</scope>
    <source>
        <strain evidence="7 8">50594</strain>
    </source>
</reference>